<gene>
    <name evidence="2" type="ORF">BDEG_25509</name>
</gene>
<dbReference type="VEuPathDB" id="FungiDB:BDEG_25509"/>
<dbReference type="EMBL" id="DS022306">
    <property type="protein sequence ID" value="OAJ41993.1"/>
    <property type="molecule type" value="Genomic_DNA"/>
</dbReference>
<evidence type="ECO:0000256" key="1">
    <source>
        <dbReference type="SAM" id="Phobius"/>
    </source>
</evidence>
<dbReference type="Proteomes" id="UP000077115">
    <property type="component" value="Unassembled WGS sequence"/>
</dbReference>
<keyword evidence="1" id="KW-1133">Transmembrane helix</keyword>
<keyword evidence="1" id="KW-0472">Membrane</keyword>
<dbReference type="AlphaFoldDB" id="A0A177WPH6"/>
<reference evidence="2 3" key="1">
    <citation type="submission" date="2006-10" db="EMBL/GenBank/DDBJ databases">
        <title>The Genome Sequence of Batrachochytrium dendrobatidis JEL423.</title>
        <authorList>
            <consortium name="The Broad Institute Genome Sequencing Platform"/>
            <person name="Birren B."/>
            <person name="Lander E."/>
            <person name="Galagan J."/>
            <person name="Cuomo C."/>
            <person name="Devon K."/>
            <person name="Jaffe D."/>
            <person name="Butler J."/>
            <person name="Alvarez P."/>
            <person name="Gnerre S."/>
            <person name="Grabherr M."/>
            <person name="Kleber M."/>
            <person name="Mauceli E."/>
            <person name="Brockman W."/>
            <person name="Young S."/>
            <person name="LaButti K."/>
            <person name="Sykes S."/>
            <person name="DeCaprio D."/>
            <person name="Crawford M."/>
            <person name="Koehrsen M."/>
            <person name="Engels R."/>
            <person name="Montgomery P."/>
            <person name="Pearson M."/>
            <person name="Howarth C."/>
            <person name="Larson L."/>
            <person name="White J."/>
            <person name="O'Leary S."/>
            <person name="Kodira C."/>
            <person name="Zeng Q."/>
            <person name="Yandava C."/>
            <person name="Alvarado L."/>
            <person name="Longcore J."/>
            <person name="James T."/>
        </authorList>
    </citation>
    <scope>NUCLEOTIDE SEQUENCE [LARGE SCALE GENOMIC DNA]</scope>
    <source>
        <strain evidence="2 3">JEL423</strain>
    </source>
</reference>
<evidence type="ECO:0008006" key="4">
    <source>
        <dbReference type="Google" id="ProtNLM"/>
    </source>
</evidence>
<name>A0A177WPH6_BATDL</name>
<accession>A0A177WPH6</accession>
<sequence>MTIDEQQPDQPKHVLQQYKKPVVGLLALVGLGFMIRTVRRRAANNRLFDQTIAQNSVLNPRHGAYIFAIQTFTTATTLVGCAAVAISMTVASVMNVNSFQEFSVAIRSFTQEKVPWLQVSGDEDSPENIQSTKEFMEELAREYEIDEEGYKETPTNLFLKSIVKKEMGPLVK</sequence>
<reference evidence="2 3" key="2">
    <citation type="submission" date="2016-05" db="EMBL/GenBank/DDBJ databases">
        <title>Lineage-specific infection strategies underlie the spectrum of fungal disease in amphibians.</title>
        <authorList>
            <person name="Cuomo C.A."/>
            <person name="Farrer R.A."/>
            <person name="James T."/>
            <person name="Longcore J."/>
            <person name="Birren B."/>
        </authorList>
    </citation>
    <scope>NUCLEOTIDE SEQUENCE [LARGE SCALE GENOMIC DNA]</scope>
    <source>
        <strain evidence="2 3">JEL423</strain>
    </source>
</reference>
<evidence type="ECO:0000313" key="2">
    <source>
        <dbReference type="EMBL" id="OAJ41993.1"/>
    </source>
</evidence>
<protein>
    <recommendedName>
        <fullName evidence="4">Altered inheritance of mitochondria protein 11</fullName>
    </recommendedName>
</protein>
<keyword evidence="1" id="KW-0812">Transmembrane</keyword>
<organism evidence="2 3">
    <name type="scientific">Batrachochytrium dendrobatidis (strain JEL423)</name>
    <dbReference type="NCBI Taxonomy" id="403673"/>
    <lineage>
        <taxon>Eukaryota</taxon>
        <taxon>Fungi</taxon>
        <taxon>Fungi incertae sedis</taxon>
        <taxon>Chytridiomycota</taxon>
        <taxon>Chytridiomycota incertae sedis</taxon>
        <taxon>Chytridiomycetes</taxon>
        <taxon>Rhizophydiales</taxon>
        <taxon>Rhizophydiales incertae sedis</taxon>
        <taxon>Batrachochytrium</taxon>
    </lineage>
</organism>
<evidence type="ECO:0000313" key="3">
    <source>
        <dbReference type="Proteomes" id="UP000077115"/>
    </source>
</evidence>
<feature type="transmembrane region" description="Helical" evidence="1">
    <location>
        <begin position="21"/>
        <end position="38"/>
    </location>
</feature>
<proteinExistence type="predicted"/>
<dbReference type="OrthoDB" id="2133213at2759"/>